<comment type="caution">
    <text evidence="7">The sequence shown here is derived from an EMBL/GenBank/DDBJ whole genome shotgun (WGS) entry which is preliminary data.</text>
</comment>
<sequence>MGTLKDHGRKWIEDLYWKHFRSIKFLQRLCSGFEDKLALPMKFGNNLRNILPQNVVLKGPGGCTWCVGLRAKKGTLFFKDGWRKFVMDHSLQNGDMLLFTYSVGNSQFDVSVFDTKTQCEKEASYFVISSRESGDIADGSRRGALNNHRVNAKCVEDVYWTNFRSIYFLVGFTEEFVLPSKFCHKMRENVLSEMAILKGPSGSAWNVRLFRNDDRVLLKDGWQEFAKCHSLEFSDLLIFRYNVGTSCFDVLVFDGESMCEKEATYLAGECVNPEDLIVFSAKRKMQEISSQEAPFSEENGCSSPIHPSNSGLKITASQKFLSKRTNTNSATRQTSSPAGKLKPRAVINEETEMPGKKTIRIDSKKDKALQAANVEATEDSFVVVIRPSYIRINFCLVVPARWLNSHFHGRVKAEVVLHVGEREWRCILKRPPSGGSGLLTSGWKNFAVENKLRLCDVCLFKPVQGTIREPIRFEVSIFRSGKDKEEVIQSMKHE</sequence>
<evidence type="ECO:0000259" key="6">
    <source>
        <dbReference type="PROSITE" id="PS50863"/>
    </source>
</evidence>
<evidence type="ECO:0000256" key="1">
    <source>
        <dbReference type="ARBA" id="ARBA00004123"/>
    </source>
</evidence>
<reference evidence="7 8" key="1">
    <citation type="submission" date="2021-09" db="EMBL/GenBank/DDBJ databases">
        <title>Genomic insights and catalytic innovation underlie evolution of tropane alkaloids biosynthesis.</title>
        <authorList>
            <person name="Wang Y.-J."/>
            <person name="Tian T."/>
            <person name="Huang J.-P."/>
            <person name="Huang S.-X."/>
        </authorList>
    </citation>
    <scope>NUCLEOTIDE SEQUENCE [LARGE SCALE GENOMIC DNA]</scope>
    <source>
        <strain evidence="7">KIB-2018</strain>
        <tissue evidence="7">Leaf</tissue>
    </source>
</reference>
<dbReference type="GO" id="GO:0005634">
    <property type="term" value="C:nucleus"/>
    <property type="evidence" value="ECO:0007669"/>
    <property type="project" value="UniProtKB-SubCell"/>
</dbReference>
<dbReference type="PANTHER" id="PTHR31920">
    <property type="entry name" value="B3 DOMAIN-CONTAINING"/>
    <property type="match status" value="1"/>
</dbReference>
<dbReference type="Proteomes" id="UP001159364">
    <property type="component" value="Linkage Group LG06"/>
</dbReference>
<dbReference type="InterPro" id="IPR015300">
    <property type="entry name" value="DNA-bd_pseudobarrel_sf"/>
</dbReference>
<dbReference type="InterPro" id="IPR003340">
    <property type="entry name" value="B3_DNA-bd"/>
</dbReference>
<feature type="domain" description="TF-B3" evidence="6">
    <location>
        <begin position="22"/>
        <end position="116"/>
    </location>
</feature>
<protein>
    <recommendedName>
        <fullName evidence="6">TF-B3 domain-containing protein</fullName>
    </recommendedName>
</protein>
<evidence type="ECO:0000256" key="3">
    <source>
        <dbReference type="ARBA" id="ARBA00023125"/>
    </source>
</evidence>
<keyword evidence="2" id="KW-0805">Transcription regulation</keyword>
<dbReference type="AlphaFoldDB" id="A0AAV8T5W7"/>
<dbReference type="InterPro" id="IPR050655">
    <property type="entry name" value="Plant_B3_domain"/>
</dbReference>
<proteinExistence type="predicted"/>
<evidence type="ECO:0000256" key="4">
    <source>
        <dbReference type="ARBA" id="ARBA00023163"/>
    </source>
</evidence>
<evidence type="ECO:0000313" key="8">
    <source>
        <dbReference type="Proteomes" id="UP001159364"/>
    </source>
</evidence>
<dbReference type="EMBL" id="JAIWQS010000006">
    <property type="protein sequence ID" value="KAJ8762177.1"/>
    <property type="molecule type" value="Genomic_DNA"/>
</dbReference>
<evidence type="ECO:0000256" key="5">
    <source>
        <dbReference type="ARBA" id="ARBA00023242"/>
    </source>
</evidence>
<dbReference type="CDD" id="cd10017">
    <property type="entry name" value="B3_DNA"/>
    <property type="match status" value="3"/>
</dbReference>
<name>A0AAV8T5W7_9ROSI</name>
<dbReference type="GO" id="GO:0003677">
    <property type="term" value="F:DNA binding"/>
    <property type="evidence" value="ECO:0007669"/>
    <property type="project" value="UniProtKB-KW"/>
</dbReference>
<evidence type="ECO:0000313" key="7">
    <source>
        <dbReference type="EMBL" id="KAJ8762177.1"/>
    </source>
</evidence>
<dbReference type="PANTHER" id="PTHR31920:SF145">
    <property type="entry name" value="B3 DOMAIN-CONTAINING PROTEIN REM20-LIKE ISOFORM X1"/>
    <property type="match status" value="1"/>
</dbReference>
<dbReference type="SMART" id="SM01019">
    <property type="entry name" value="B3"/>
    <property type="match status" value="3"/>
</dbReference>
<comment type="subcellular location">
    <subcellularLocation>
        <location evidence="1">Nucleus</location>
    </subcellularLocation>
</comment>
<dbReference type="PROSITE" id="PS50863">
    <property type="entry name" value="B3"/>
    <property type="match status" value="3"/>
</dbReference>
<feature type="domain" description="TF-B3" evidence="6">
    <location>
        <begin position="161"/>
        <end position="256"/>
    </location>
</feature>
<dbReference type="Gene3D" id="2.40.330.10">
    <property type="entry name" value="DNA-binding pseudobarrel domain"/>
    <property type="match status" value="3"/>
</dbReference>
<dbReference type="SUPFAM" id="SSF101936">
    <property type="entry name" value="DNA-binding pseudobarrel domain"/>
    <property type="match status" value="3"/>
</dbReference>
<keyword evidence="4" id="KW-0804">Transcription</keyword>
<keyword evidence="8" id="KW-1185">Reference proteome</keyword>
<evidence type="ECO:0000256" key="2">
    <source>
        <dbReference type="ARBA" id="ARBA00023015"/>
    </source>
</evidence>
<accession>A0AAV8T5W7</accession>
<organism evidence="7 8">
    <name type="scientific">Erythroxylum novogranatense</name>
    <dbReference type="NCBI Taxonomy" id="1862640"/>
    <lineage>
        <taxon>Eukaryota</taxon>
        <taxon>Viridiplantae</taxon>
        <taxon>Streptophyta</taxon>
        <taxon>Embryophyta</taxon>
        <taxon>Tracheophyta</taxon>
        <taxon>Spermatophyta</taxon>
        <taxon>Magnoliopsida</taxon>
        <taxon>eudicotyledons</taxon>
        <taxon>Gunneridae</taxon>
        <taxon>Pentapetalae</taxon>
        <taxon>rosids</taxon>
        <taxon>fabids</taxon>
        <taxon>Malpighiales</taxon>
        <taxon>Erythroxylaceae</taxon>
        <taxon>Erythroxylum</taxon>
    </lineage>
</organism>
<gene>
    <name evidence="7" type="ORF">K2173_007331</name>
</gene>
<keyword evidence="5" id="KW-0539">Nucleus</keyword>
<dbReference type="Pfam" id="PF02362">
    <property type="entry name" value="B3"/>
    <property type="match status" value="3"/>
</dbReference>
<keyword evidence="3" id="KW-0238">DNA-binding</keyword>
<feature type="domain" description="TF-B3" evidence="6">
    <location>
        <begin position="381"/>
        <end position="481"/>
    </location>
</feature>